<dbReference type="PANTHER" id="PTHR43280:SF32">
    <property type="entry name" value="TRANSCRIPTIONAL REGULATORY PROTEIN"/>
    <property type="match status" value="1"/>
</dbReference>
<evidence type="ECO:0000313" key="5">
    <source>
        <dbReference type="EMBL" id="RBL90543.1"/>
    </source>
</evidence>
<dbReference type="RefSeq" id="WP_113619292.1">
    <property type="nucleotide sequence ID" value="NZ_QFFJ01000002.1"/>
</dbReference>
<name>A0A365XW32_9BACT</name>
<dbReference type="EMBL" id="QFFJ01000002">
    <property type="protein sequence ID" value="RBL90543.1"/>
    <property type="molecule type" value="Genomic_DNA"/>
</dbReference>
<protein>
    <recommendedName>
        <fullName evidence="4">HTH araC/xylS-type domain-containing protein</fullName>
    </recommendedName>
</protein>
<keyword evidence="2" id="KW-0238">DNA-binding</keyword>
<keyword evidence="3" id="KW-0804">Transcription</keyword>
<dbReference type="InterPro" id="IPR018060">
    <property type="entry name" value="HTH_AraC"/>
</dbReference>
<evidence type="ECO:0000256" key="1">
    <source>
        <dbReference type="ARBA" id="ARBA00023015"/>
    </source>
</evidence>
<evidence type="ECO:0000256" key="2">
    <source>
        <dbReference type="ARBA" id="ARBA00023125"/>
    </source>
</evidence>
<gene>
    <name evidence="5" type="ORF">DF182_29240</name>
</gene>
<evidence type="ECO:0000313" key="6">
    <source>
        <dbReference type="Proteomes" id="UP000253410"/>
    </source>
</evidence>
<reference evidence="5 6" key="1">
    <citation type="submission" date="2018-05" db="EMBL/GenBank/DDBJ databases">
        <title>Chitinophaga sp. K3CV102501T nov., isolated from isolated from a monsoon evergreen broad-leaved forest soil.</title>
        <authorList>
            <person name="Lv Y."/>
        </authorList>
    </citation>
    <scope>NUCLEOTIDE SEQUENCE [LARGE SCALE GENOMIC DNA]</scope>
    <source>
        <strain evidence="5 6">GDMCC 1.1325</strain>
    </source>
</reference>
<dbReference type="PANTHER" id="PTHR43280">
    <property type="entry name" value="ARAC-FAMILY TRANSCRIPTIONAL REGULATOR"/>
    <property type="match status" value="1"/>
</dbReference>
<dbReference type="Pfam" id="PF12833">
    <property type="entry name" value="HTH_18"/>
    <property type="match status" value="1"/>
</dbReference>
<dbReference type="SUPFAM" id="SSF46689">
    <property type="entry name" value="Homeodomain-like"/>
    <property type="match status" value="1"/>
</dbReference>
<keyword evidence="1" id="KW-0805">Transcription regulation</keyword>
<dbReference type="GO" id="GO:0003700">
    <property type="term" value="F:DNA-binding transcription factor activity"/>
    <property type="evidence" value="ECO:0007669"/>
    <property type="project" value="InterPro"/>
</dbReference>
<dbReference type="Proteomes" id="UP000253410">
    <property type="component" value="Unassembled WGS sequence"/>
</dbReference>
<keyword evidence="6" id="KW-1185">Reference proteome</keyword>
<dbReference type="Gene3D" id="1.10.10.60">
    <property type="entry name" value="Homeodomain-like"/>
    <property type="match status" value="1"/>
</dbReference>
<dbReference type="InterPro" id="IPR009057">
    <property type="entry name" value="Homeodomain-like_sf"/>
</dbReference>
<evidence type="ECO:0000256" key="3">
    <source>
        <dbReference type="ARBA" id="ARBA00023163"/>
    </source>
</evidence>
<evidence type="ECO:0000259" key="4">
    <source>
        <dbReference type="PROSITE" id="PS01124"/>
    </source>
</evidence>
<sequence length="285" mass="32156">MYPEQNLIIDKEIRDSFSISRLSDTDIRESAAVHVTYHRIFILSKATGIIQIDQAGHSISGQEIFLISKGQIFSFSAASSLNGFEILFGDCFWERAPASASNCKAVLFTNTTLNQRLSLKTSDATSLLPVCEMMMQEYLNDDYPNKLDAMAAYLKIIMIKLANIKASSDGEINSFDNQLYQRFLQLVSTRFMHTREVADFARALSVSARKLSDVCRHKSGFGAKEIINGYIIAEAKRSLQFSAKPIKQIAYDLSFVTPEQFSHFFKKNTQVSPADYRHLFVNIGR</sequence>
<proteinExistence type="predicted"/>
<comment type="caution">
    <text evidence="5">The sequence shown here is derived from an EMBL/GenBank/DDBJ whole genome shotgun (WGS) entry which is preliminary data.</text>
</comment>
<dbReference type="GO" id="GO:0043565">
    <property type="term" value="F:sequence-specific DNA binding"/>
    <property type="evidence" value="ECO:0007669"/>
    <property type="project" value="InterPro"/>
</dbReference>
<organism evidence="5 6">
    <name type="scientific">Chitinophaga flava</name>
    <dbReference type="NCBI Taxonomy" id="2259036"/>
    <lineage>
        <taxon>Bacteria</taxon>
        <taxon>Pseudomonadati</taxon>
        <taxon>Bacteroidota</taxon>
        <taxon>Chitinophagia</taxon>
        <taxon>Chitinophagales</taxon>
        <taxon>Chitinophagaceae</taxon>
        <taxon>Chitinophaga</taxon>
    </lineage>
</organism>
<feature type="domain" description="HTH araC/xylS-type" evidence="4">
    <location>
        <begin position="181"/>
        <end position="279"/>
    </location>
</feature>
<accession>A0A365XW32</accession>
<dbReference type="OrthoDB" id="931734at2"/>
<dbReference type="PROSITE" id="PS01124">
    <property type="entry name" value="HTH_ARAC_FAMILY_2"/>
    <property type="match status" value="1"/>
</dbReference>
<dbReference type="AlphaFoldDB" id="A0A365XW32"/>
<dbReference type="SMART" id="SM00342">
    <property type="entry name" value="HTH_ARAC"/>
    <property type="match status" value="1"/>
</dbReference>